<gene>
    <name evidence="5" type="primary">LOC100378349</name>
</gene>
<dbReference type="SUPFAM" id="SSF48264">
    <property type="entry name" value="Cytochrome P450"/>
    <property type="match status" value="1"/>
</dbReference>
<dbReference type="PANTHER" id="PTHR24300">
    <property type="entry name" value="CYTOCHROME P450 508A4-RELATED"/>
    <property type="match status" value="1"/>
</dbReference>
<dbReference type="InterPro" id="IPR002401">
    <property type="entry name" value="Cyt_P450_E_grp-I"/>
</dbReference>
<dbReference type="InterPro" id="IPR050182">
    <property type="entry name" value="Cytochrome_P450_fam2"/>
</dbReference>
<dbReference type="RefSeq" id="XP_006811193.1">
    <property type="nucleotide sequence ID" value="XM_006811130.1"/>
</dbReference>
<name>A0ABM0LTV2_SACKO</name>
<protein>
    <submittedName>
        <fullName evidence="5">Cytochrome P450 2U1-like</fullName>
    </submittedName>
</protein>
<reference evidence="5" key="1">
    <citation type="submission" date="2025-08" db="UniProtKB">
        <authorList>
            <consortium name="RefSeq"/>
        </authorList>
    </citation>
    <scope>IDENTIFICATION</scope>
    <source>
        <tissue evidence="5">Testes</tissue>
    </source>
</reference>
<accession>A0ABM0LTV2</accession>
<keyword evidence="3" id="KW-0408">Iron</keyword>
<evidence type="ECO:0000256" key="2">
    <source>
        <dbReference type="ARBA" id="ARBA00022723"/>
    </source>
</evidence>
<dbReference type="InterPro" id="IPR001128">
    <property type="entry name" value="Cyt_P450"/>
</dbReference>
<dbReference type="PRINTS" id="PR00463">
    <property type="entry name" value="EP450I"/>
</dbReference>
<evidence type="ECO:0000313" key="4">
    <source>
        <dbReference type="Proteomes" id="UP000694865"/>
    </source>
</evidence>
<evidence type="ECO:0000256" key="3">
    <source>
        <dbReference type="ARBA" id="ARBA00023004"/>
    </source>
</evidence>
<dbReference type="Gene3D" id="1.10.630.10">
    <property type="entry name" value="Cytochrome P450"/>
    <property type="match status" value="1"/>
</dbReference>
<sequence>MAFTFLFSLVQTLILLASCLYFVYKVVVHRRYNLPPGPQGWPLIGSVLQCCEHTYLTFHKWSQTYDDVFSVRLGVQLVVVLNSYDAIRDAFLHSSTKVADRPKQWIISRATNQKGVATPWNDWKVTRKHMIKTLNEYVVKNKGMEKILKTECDVLEKYISNAAGKPIYPKDAIYIAIGNVFCSLVFSKRFEYSNDDFKTLLAKVSKKAASNTDLLTFLPLFWYIPTTKKRLFLSVEAEVSSLIEAIITERRQQLLDREPENIIDSFLINPGNTTNLVEAAKSMFMPGINSTSSTLLWGILYLALNPEIQEKCYSEIVEVVAQ</sequence>
<dbReference type="Proteomes" id="UP000694865">
    <property type="component" value="Unplaced"/>
</dbReference>
<dbReference type="InterPro" id="IPR036396">
    <property type="entry name" value="Cyt_P450_sf"/>
</dbReference>
<keyword evidence="2" id="KW-0479">Metal-binding</keyword>
<comment type="similarity">
    <text evidence="1">Belongs to the cytochrome P450 family.</text>
</comment>
<dbReference type="PANTHER" id="PTHR24300:SF397">
    <property type="entry name" value="CYTOCHROME P450 2U1"/>
    <property type="match status" value="1"/>
</dbReference>
<organism evidence="4 5">
    <name type="scientific">Saccoglossus kowalevskii</name>
    <name type="common">Acorn worm</name>
    <dbReference type="NCBI Taxonomy" id="10224"/>
    <lineage>
        <taxon>Eukaryota</taxon>
        <taxon>Metazoa</taxon>
        <taxon>Hemichordata</taxon>
        <taxon>Enteropneusta</taxon>
        <taxon>Harrimaniidae</taxon>
        <taxon>Saccoglossus</taxon>
    </lineage>
</organism>
<evidence type="ECO:0000313" key="5">
    <source>
        <dbReference type="RefSeq" id="XP_006811193.1"/>
    </source>
</evidence>
<dbReference type="GeneID" id="100378349"/>
<keyword evidence="4" id="KW-1185">Reference proteome</keyword>
<proteinExistence type="inferred from homology"/>
<dbReference type="Pfam" id="PF00067">
    <property type="entry name" value="p450"/>
    <property type="match status" value="1"/>
</dbReference>
<evidence type="ECO:0000256" key="1">
    <source>
        <dbReference type="ARBA" id="ARBA00010617"/>
    </source>
</evidence>